<evidence type="ECO:0000256" key="3">
    <source>
        <dbReference type="ARBA" id="ARBA00022475"/>
    </source>
</evidence>
<evidence type="ECO:0000256" key="1">
    <source>
        <dbReference type="ARBA" id="ARBA00004429"/>
    </source>
</evidence>
<evidence type="ECO:0000313" key="12">
    <source>
        <dbReference type="Proteomes" id="UP001205919"/>
    </source>
</evidence>
<dbReference type="AlphaFoldDB" id="A0AAW5K4Q5"/>
<evidence type="ECO:0000256" key="6">
    <source>
        <dbReference type="ARBA" id="ARBA00022989"/>
    </source>
</evidence>
<dbReference type="Proteomes" id="UP001205919">
    <property type="component" value="Unassembled WGS sequence"/>
</dbReference>
<evidence type="ECO:0000313" key="11">
    <source>
        <dbReference type="EMBL" id="MCQ4814851.1"/>
    </source>
</evidence>
<dbReference type="EMBL" id="JANFYT010000021">
    <property type="protein sequence ID" value="MCQ4814851.1"/>
    <property type="molecule type" value="Genomic_DNA"/>
</dbReference>
<protein>
    <submittedName>
        <fullName evidence="11">TRAP transporter small permease</fullName>
    </submittedName>
</protein>
<dbReference type="RefSeq" id="WP_256182081.1">
    <property type="nucleotide sequence ID" value="NZ_JANFYT010000021.1"/>
</dbReference>
<keyword evidence="6 9" id="KW-1133">Transmembrane helix</keyword>
<feature type="transmembrane region" description="Helical" evidence="9">
    <location>
        <begin position="40"/>
        <end position="63"/>
    </location>
</feature>
<evidence type="ECO:0000256" key="8">
    <source>
        <dbReference type="ARBA" id="ARBA00038436"/>
    </source>
</evidence>
<evidence type="ECO:0000256" key="5">
    <source>
        <dbReference type="ARBA" id="ARBA00022692"/>
    </source>
</evidence>
<gene>
    <name evidence="11" type="ORF">NE630_10460</name>
</gene>
<evidence type="ECO:0000256" key="2">
    <source>
        <dbReference type="ARBA" id="ARBA00022448"/>
    </source>
</evidence>
<evidence type="ECO:0000256" key="9">
    <source>
        <dbReference type="SAM" id="Phobius"/>
    </source>
</evidence>
<proteinExistence type="inferred from homology"/>
<evidence type="ECO:0000256" key="4">
    <source>
        <dbReference type="ARBA" id="ARBA00022519"/>
    </source>
</evidence>
<accession>A0AAW5K4Q5</accession>
<name>A0AAW5K4Q5_9BACT</name>
<keyword evidence="12" id="KW-1185">Reference proteome</keyword>
<dbReference type="GO" id="GO:0005886">
    <property type="term" value="C:plasma membrane"/>
    <property type="evidence" value="ECO:0007669"/>
    <property type="project" value="UniProtKB-SubCell"/>
</dbReference>
<evidence type="ECO:0000259" key="10">
    <source>
        <dbReference type="Pfam" id="PF04290"/>
    </source>
</evidence>
<dbReference type="InterPro" id="IPR055348">
    <property type="entry name" value="DctQ"/>
</dbReference>
<reference evidence="11 12" key="1">
    <citation type="submission" date="2022-06" db="EMBL/GenBank/DDBJ databases">
        <title>Isolation of gut microbiota from human fecal samples.</title>
        <authorList>
            <person name="Pamer E.G."/>
            <person name="Barat B."/>
            <person name="Waligurski E."/>
            <person name="Medina S."/>
            <person name="Paddock L."/>
            <person name="Mostad J."/>
        </authorList>
    </citation>
    <scope>NUCLEOTIDE SEQUENCE [LARGE SCALE GENOMIC DNA]</scope>
    <source>
        <strain evidence="11 12">DFI.9.90</strain>
    </source>
</reference>
<dbReference type="Pfam" id="PF04290">
    <property type="entry name" value="DctQ"/>
    <property type="match status" value="1"/>
</dbReference>
<evidence type="ECO:0000256" key="7">
    <source>
        <dbReference type="ARBA" id="ARBA00023136"/>
    </source>
</evidence>
<sequence length="194" mass="22188">MCGQVNIKYVARISPLKRIYDRGVIRLGSIFRLYNKFEEYLLVFSLAVSVALVALQIVFRYFINSSIPWSEELTRYIFIWQVWLGTSFAQRDGKHLKVEVLYTMMNPCGKKVLKTLSNVIFLSFCLFLTVNGSSLVMNLINRSTISPAMEIPLFLVYSSLPVSNFVLSARLISELKNIIQTPAADFAVKKEELQ</sequence>
<organism evidence="11 12">
    <name type="scientific">Cloacibacillus evryensis</name>
    <dbReference type="NCBI Taxonomy" id="508460"/>
    <lineage>
        <taxon>Bacteria</taxon>
        <taxon>Thermotogati</taxon>
        <taxon>Synergistota</taxon>
        <taxon>Synergistia</taxon>
        <taxon>Synergistales</taxon>
        <taxon>Synergistaceae</taxon>
        <taxon>Cloacibacillus</taxon>
    </lineage>
</organism>
<dbReference type="GO" id="GO:0015740">
    <property type="term" value="P:C4-dicarboxylate transport"/>
    <property type="evidence" value="ECO:0007669"/>
    <property type="project" value="TreeGrafter"/>
</dbReference>
<feature type="transmembrane region" description="Helical" evidence="9">
    <location>
        <begin position="119"/>
        <end position="140"/>
    </location>
</feature>
<keyword evidence="7 9" id="KW-0472">Membrane</keyword>
<dbReference type="InterPro" id="IPR007387">
    <property type="entry name" value="TRAP_DctQ"/>
</dbReference>
<keyword evidence="4" id="KW-0997">Cell inner membrane</keyword>
<keyword evidence="3" id="KW-1003">Cell membrane</keyword>
<comment type="similarity">
    <text evidence="8">Belongs to the TRAP transporter small permease family.</text>
</comment>
<keyword evidence="5 9" id="KW-0812">Transmembrane</keyword>
<dbReference type="PANTHER" id="PTHR35011:SF2">
    <property type="entry name" value="2,3-DIKETO-L-GULONATE TRAP TRANSPORTER SMALL PERMEASE PROTEIN YIAM"/>
    <property type="match status" value="1"/>
</dbReference>
<keyword evidence="2" id="KW-0813">Transport</keyword>
<comment type="subcellular location">
    <subcellularLocation>
        <location evidence="1">Cell inner membrane</location>
        <topology evidence="1">Multi-pass membrane protein</topology>
    </subcellularLocation>
</comment>
<comment type="caution">
    <text evidence="11">The sequence shown here is derived from an EMBL/GenBank/DDBJ whole genome shotgun (WGS) entry which is preliminary data.</text>
</comment>
<dbReference type="GO" id="GO:0022857">
    <property type="term" value="F:transmembrane transporter activity"/>
    <property type="evidence" value="ECO:0007669"/>
    <property type="project" value="TreeGrafter"/>
</dbReference>
<dbReference type="PANTHER" id="PTHR35011">
    <property type="entry name" value="2,3-DIKETO-L-GULONATE TRAP TRANSPORTER SMALL PERMEASE PROTEIN YIAM"/>
    <property type="match status" value="1"/>
</dbReference>
<feature type="domain" description="Tripartite ATP-independent periplasmic transporters DctQ component" evidence="10">
    <location>
        <begin position="50"/>
        <end position="179"/>
    </location>
</feature>